<reference evidence="2 3" key="1">
    <citation type="submission" date="2016-07" db="EMBL/GenBank/DDBJ databases">
        <title>Pervasive Adenine N6-methylation of Active Genes in Fungi.</title>
        <authorList>
            <consortium name="DOE Joint Genome Institute"/>
            <person name="Mondo S.J."/>
            <person name="Dannebaum R.O."/>
            <person name="Kuo R.C."/>
            <person name="Labutti K."/>
            <person name="Haridas S."/>
            <person name="Kuo A."/>
            <person name="Salamov A."/>
            <person name="Ahrendt S.R."/>
            <person name="Lipzen A."/>
            <person name="Sullivan W."/>
            <person name="Andreopoulos W.B."/>
            <person name="Clum A."/>
            <person name="Lindquist E."/>
            <person name="Daum C."/>
            <person name="Ramamoorthy G.K."/>
            <person name="Gryganskyi A."/>
            <person name="Culley D."/>
            <person name="Magnuson J.K."/>
            <person name="James T.Y."/>
            <person name="O'Malley M.A."/>
            <person name="Stajich J.E."/>
            <person name="Spatafora J.W."/>
            <person name="Visel A."/>
            <person name="Grigoriev I.V."/>
        </authorList>
    </citation>
    <scope>NUCLEOTIDE SEQUENCE [LARGE SCALE GENOMIC DNA]</scope>
    <source>
        <strain evidence="2 3">68-887.2</strain>
    </source>
</reference>
<dbReference type="InParanoid" id="A0A1Y2B8Z0"/>
<dbReference type="Gene3D" id="3.30.559.30">
    <property type="entry name" value="Nonribosomal peptide synthetase, condensation domain"/>
    <property type="match status" value="1"/>
</dbReference>
<dbReference type="PANTHER" id="PTHR28037">
    <property type="entry name" value="ALCOHOL O-ACETYLTRANSFERASE 1-RELATED"/>
    <property type="match status" value="1"/>
</dbReference>
<dbReference type="EMBL" id="MCFC01000016">
    <property type="protein sequence ID" value="ORY31224.1"/>
    <property type="molecule type" value="Genomic_DNA"/>
</dbReference>
<comment type="caution">
    <text evidence="2">The sequence shown here is derived from an EMBL/GenBank/DDBJ whole genome shotgun (WGS) entry which is preliminary data.</text>
</comment>
<accession>A0A1Y2B8Z0</accession>
<dbReference type="Gene3D" id="3.30.559.10">
    <property type="entry name" value="Chloramphenicol acetyltransferase-like domain"/>
    <property type="match status" value="1"/>
</dbReference>
<proteinExistence type="predicted"/>
<feature type="compositionally biased region" description="Basic and acidic residues" evidence="1">
    <location>
        <begin position="477"/>
        <end position="489"/>
    </location>
</feature>
<name>A0A1Y2B8Z0_9TREE</name>
<gene>
    <name evidence="2" type="ORF">BCR39DRAFT_526980</name>
</gene>
<keyword evidence="3" id="KW-1185">Reference proteome</keyword>
<sequence length="613" mass="67300">MSYLTPPTTPNTQTFKSNSSSHSAHNVPVTPPFTPLLNDKQAPQSRTFLLTPPDTPALDASVRRLSVDGQSRPMSDNELSYYLPSRQDGVNDMYVHHTLCAPEDKMDRERILHAWAYQLLRHPLLASTVHSTSYTDVSFHHSPPTTLSSALDAAARRLIYNSLGSQDNIARGSQVGMIDRYLNGPRTLSSERLAVLFIGAPENPKEQEYQVMLTTTHFIGDGMALHTFMNEFYILIESDRTTADFEQMINEQLGLAVAIPSSLEDRLPKPAKAPRLAMAVGAEEYTRSEQKLVGGQSFPGPATKKDRKTVVPTFAYDEAQTKVILGNCKKNGVTIAHAMFALCNIAWARQTKNRADPTLIYSALNLRPNTVPICSSPNDTSYFHLAVGYFNIILPTSIPSALTPAELFWHRARSTKSQTTQAVKSPFVVSRSRQTSKVRAERAIKWAGIDDAAAAKAFISTQVGLGLGVDMPNRSAPTRESEENERTPEVRSTNPSLAPVRAVESTPPQPSTPATKSDKSNPAVLPPVNQKALMGLSMLGNLDGMYKHASYPALRLTSLTTGSRQRPGALLLFAYTFAGKLWLSLGYDMNGFAPGSIEAFWTQVQDLVKEVLL</sequence>
<evidence type="ECO:0008006" key="4">
    <source>
        <dbReference type="Google" id="ProtNLM"/>
    </source>
</evidence>
<dbReference type="InterPro" id="IPR052058">
    <property type="entry name" value="Alcohol_O-acetyltransferase"/>
</dbReference>
<organism evidence="2 3">
    <name type="scientific">Naematelia encephala</name>
    <dbReference type="NCBI Taxonomy" id="71784"/>
    <lineage>
        <taxon>Eukaryota</taxon>
        <taxon>Fungi</taxon>
        <taxon>Dikarya</taxon>
        <taxon>Basidiomycota</taxon>
        <taxon>Agaricomycotina</taxon>
        <taxon>Tremellomycetes</taxon>
        <taxon>Tremellales</taxon>
        <taxon>Naemateliaceae</taxon>
        <taxon>Naematelia</taxon>
    </lineage>
</organism>
<evidence type="ECO:0000313" key="3">
    <source>
        <dbReference type="Proteomes" id="UP000193986"/>
    </source>
</evidence>
<dbReference type="STRING" id="71784.A0A1Y2B8Z0"/>
<dbReference type="OrthoDB" id="3355480at2759"/>
<evidence type="ECO:0000313" key="2">
    <source>
        <dbReference type="EMBL" id="ORY31224.1"/>
    </source>
</evidence>
<dbReference type="InterPro" id="IPR023213">
    <property type="entry name" value="CAT-like_dom_sf"/>
</dbReference>
<feature type="compositionally biased region" description="Polar residues" evidence="1">
    <location>
        <begin position="10"/>
        <end position="24"/>
    </location>
</feature>
<dbReference type="AlphaFoldDB" id="A0A1Y2B8Z0"/>
<feature type="region of interest" description="Disordered" evidence="1">
    <location>
        <begin position="469"/>
        <end position="526"/>
    </location>
</feature>
<dbReference type="Proteomes" id="UP000193986">
    <property type="component" value="Unassembled WGS sequence"/>
</dbReference>
<dbReference type="SUPFAM" id="SSF52777">
    <property type="entry name" value="CoA-dependent acyltransferases"/>
    <property type="match status" value="1"/>
</dbReference>
<dbReference type="PANTHER" id="PTHR28037:SF1">
    <property type="entry name" value="ALCOHOL O-ACETYLTRANSFERASE 1-RELATED"/>
    <property type="match status" value="1"/>
</dbReference>
<evidence type="ECO:0000256" key="1">
    <source>
        <dbReference type="SAM" id="MobiDB-lite"/>
    </source>
</evidence>
<protein>
    <recommendedName>
        <fullName evidence="4">Alcohol acetyltransferase</fullName>
    </recommendedName>
</protein>
<feature type="region of interest" description="Disordered" evidence="1">
    <location>
        <begin position="1"/>
        <end position="38"/>
    </location>
</feature>